<dbReference type="Proteomes" id="UP000541470">
    <property type="component" value="Unassembled WGS sequence"/>
</dbReference>
<dbReference type="InterPro" id="IPR032466">
    <property type="entry name" value="Metal_Hydrolase"/>
</dbReference>
<dbReference type="GO" id="GO:0016787">
    <property type="term" value="F:hydrolase activity"/>
    <property type="evidence" value="ECO:0007669"/>
    <property type="project" value="UniProtKB-KW"/>
</dbReference>
<gene>
    <name evidence="3" type="ORF">HHL25_15045</name>
</gene>
<sequence>MIVDTHLHLIYRDRLAYPWLSSVPPLDADFTYDAYQREARRLGIVSTLHMEVDVAPDRIEDETDLIAGLAAETGSLLVGAIASCRPEEPGFAAYLDRTRANRLVKGFRRVLHVMPDDLSEGALFRENIGRLGDFGLTFDLCVLPHQIGKAAALADLAPDVSFVLDHCGVPDIKGGRFDAWSGPLSEIARRPNVTVKLSGLPAYGAENWTLEHLKPYFAHVAESFGFDRMIWGSDWPVCTLGGGLSTWVGTTHALLSGVSLEEKARVLSGNARALWKL</sequence>
<dbReference type="PANTHER" id="PTHR43569:SF2">
    <property type="entry name" value="AMIDOHYDROLASE-RELATED DOMAIN-CONTAINING PROTEIN"/>
    <property type="match status" value="1"/>
</dbReference>
<proteinExistence type="inferred from homology"/>
<dbReference type="Gene3D" id="3.20.20.140">
    <property type="entry name" value="Metal-dependent hydrolases"/>
    <property type="match status" value="1"/>
</dbReference>
<protein>
    <submittedName>
        <fullName evidence="3">Amidohydrolase family protein</fullName>
    </submittedName>
</protein>
<evidence type="ECO:0000256" key="1">
    <source>
        <dbReference type="ARBA" id="ARBA00038310"/>
    </source>
</evidence>
<dbReference type="InterPro" id="IPR006680">
    <property type="entry name" value="Amidohydro-rel"/>
</dbReference>
<dbReference type="PANTHER" id="PTHR43569">
    <property type="entry name" value="AMIDOHYDROLASE"/>
    <property type="match status" value="1"/>
</dbReference>
<comment type="similarity">
    <text evidence="1">Belongs to the metallo-dependent hydrolases superfamily.</text>
</comment>
<evidence type="ECO:0000259" key="2">
    <source>
        <dbReference type="Pfam" id="PF04909"/>
    </source>
</evidence>
<dbReference type="SUPFAM" id="SSF51556">
    <property type="entry name" value="Metallo-dependent hydrolases"/>
    <property type="match status" value="1"/>
</dbReference>
<evidence type="ECO:0000313" key="4">
    <source>
        <dbReference type="Proteomes" id="UP000541470"/>
    </source>
</evidence>
<accession>A0A7Y0AXR4</accession>
<name>A0A7Y0AXR4_9HYPH</name>
<dbReference type="AlphaFoldDB" id="A0A7Y0AXR4"/>
<dbReference type="InterPro" id="IPR052350">
    <property type="entry name" value="Metallo-dep_Lactonases"/>
</dbReference>
<reference evidence="3 4" key="1">
    <citation type="submission" date="2020-04" db="EMBL/GenBank/DDBJ databases">
        <title>Rhizobium sp. S-51 isolated from soil.</title>
        <authorList>
            <person name="Dahal R.H."/>
        </authorList>
    </citation>
    <scope>NUCLEOTIDE SEQUENCE [LARGE SCALE GENOMIC DNA]</scope>
    <source>
        <strain evidence="3 4">S-51</strain>
    </source>
</reference>
<evidence type="ECO:0000313" key="3">
    <source>
        <dbReference type="EMBL" id="NML75446.1"/>
    </source>
</evidence>
<dbReference type="Pfam" id="PF04909">
    <property type="entry name" value="Amidohydro_2"/>
    <property type="match status" value="1"/>
</dbReference>
<keyword evidence="4" id="KW-1185">Reference proteome</keyword>
<dbReference type="EMBL" id="JABBGK010000002">
    <property type="protein sequence ID" value="NML75446.1"/>
    <property type="molecule type" value="Genomic_DNA"/>
</dbReference>
<keyword evidence="3" id="KW-0378">Hydrolase</keyword>
<dbReference type="RefSeq" id="WP_169592681.1">
    <property type="nucleotide sequence ID" value="NZ_JABBGK010000002.1"/>
</dbReference>
<organism evidence="3 4">
    <name type="scientific">Rhizobium terricola</name>
    <dbReference type="NCBI Taxonomy" id="2728849"/>
    <lineage>
        <taxon>Bacteria</taxon>
        <taxon>Pseudomonadati</taxon>
        <taxon>Pseudomonadota</taxon>
        <taxon>Alphaproteobacteria</taxon>
        <taxon>Hyphomicrobiales</taxon>
        <taxon>Rhizobiaceae</taxon>
        <taxon>Rhizobium/Agrobacterium group</taxon>
        <taxon>Rhizobium</taxon>
    </lineage>
</organism>
<comment type="caution">
    <text evidence="3">The sequence shown here is derived from an EMBL/GenBank/DDBJ whole genome shotgun (WGS) entry which is preliminary data.</text>
</comment>
<feature type="domain" description="Amidohydrolase-related" evidence="2">
    <location>
        <begin position="3"/>
        <end position="277"/>
    </location>
</feature>